<dbReference type="Pfam" id="PF02410">
    <property type="entry name" value="RsfS"/>
    <property type="match status" value="1"/>
</dbReference>
<dbReference type="InterPro" id="IPR043519">
    <property type="entry name" value="NT_sf"/>
</dbReference>
<dbReference type="PANTHER" id="PTHR21043:SF0">
    <property type="entry name" value="MITOCHONDRIAL ASSEMBLY OF RIBOSOMAL LARGE SUBUNIT PROTEIN 1"/>
    <property type="match status" value="1"/>
</dbReference>
<evidence type="ECO:0000313" key="3">
    <source>
        <dbReference type="EMBL" id="MEA5392590.1"/>
    </source>
</evidence>
<keyword evidence="2" id="KW-0678">Repressor</keyword>
<keyword evidence="4" id="KW-1185">Reference proteome</keyword>
<dbReference type="NCBIfam" id="TIGR00090">
    <property type="entry name" value="rsfS_iojap_ybeB"/>
    <property type="match status" value="1"/>
</dbReference>
<comment type="function">
    <text evidence="2">Functions as a ribosomal silencing factor. Interacts with ribosomal protein uL14 (rplN), blocking formation of intersubunit bridge B8. Prevents association of the 30S and 50S ribosomal subunits and the formation of functional ribosomes, thus repressing translation.</text>
</comment>
<dbReference type="Proteomes" id="UP001304461">
    <property type="component" value="Unassembled WGS sequence"/>
</dbReference>
<accession>A0ABU5RXT4</accession>
<comment type="subcellular location">
    <subcellularLocation>
        <location evidence="2">Cytoplasm</location>
    </subcellularLocation>
</comment>
<sequence>MDSRDLALLAAEACDDRKAVDIRLIRVDEVSSLADWFVICSGLSDVQVRAIARSVEDRLETDASRLPLRREGQSEGRWVLLDYGELIVHVLTPQERSYYDLESFWGHGEQERYVGAPLEVGGAGPVSG</sequence>
<organism evidence="3 4">
    <name type="scientific">Cyanobium gracile UHCC 0139</name>
    <dbReference type="NCBI Taxonomy" id="3110308"/>
    <lineage>
        <taxon>Bacteria</taxon>
        <taxon>Bacillati</taxon>
        <taxon>Cyanobacteriota</taxon>
        <taxon>Cyanophyceae</taxon>
        <taxon>Synechococcales</taxon>
        <taxon>Prochlorococcaceae</taxon>
        <taxon>Cyanobium</taxon>
    </lineage>
</organism>
<proteinExistence type="inferred from homology"/>
<dbReference type="SUPFAM" id="SSF81301">
    <property type="entry name" value="Nucleotidyltransferase"/>
    <property type="match status" value="1"/>
</dbReference>
<comment type="subunit">
    <text evidence="2">Interacts with ribosomal protein uL14 (rplN).</text>
</comment>
<keyword evidence="2" id="KW-0810">Translation regulation</keyword>
<gene>
    <name evidence="2 3" type="primary">rsfS</name>
    <name evidence="3" type="ORF">VB738_15100</name>
</gene>
<dbReference type="HAMAP" id="MF_01477">
    <property type="entry name" value="Iojap_RsfS"/>
    <property type="match status" value="1"/>
</dbReference>
<evidence type="ECO:0000256" key="2">
    <source>
        <dbReference type="HAMAP-Rule" id="MF_01477"/>
    </source>
</evidence>
<name>A0ABU5RXT4_9CYAN</name>
<dbReference type="Gene3D" id="3.30.460.10">
    <property type="entry name" value="Beta Polymerase, domain 2"/>
    <property type="match status" value="1"/>
</dbReference>
<dbReference type="RefSeq" id="WP_323306532.1">
    <property type="nucleotide sequence ID" value="NZ_JAYGHX010000013.1"/>
</dbReference>
<dbReference type="InterPro" id="IPR004394">
    <property type="entry name" value="Iojap/RsfS/C7orf30"/>
</dbReference>
<keyword evidence="2" id="KW-0963">Cytoplasm</keyword>
<dbReference type="PANTHER" id="PTHR21043">
    <property type="entry name" value="IOJAP SUPERFAMILY ORTHOLOG"/>
    <property type="match status" value="1"/>
</dbReference>
<protein>
    <recommendedName>
        <fullName evidence="2">Ribosomal silencing factor RsfS</fullName>
    </recommendedName>
</protein>
<comment type="similarity">
    <text evidence="1 2">Belongs to the Iojap/RsfS family.</text>
</comment>
<dbReference type="EMBL" id="JAYGHX010000013">
    <property type="protein sequence ID" value="MEA5392590.1"/>
    <property type="molecule type" value="Genomic_DNA"/>
</dbReference>
<reference evidence="3 4" key="1">
    <citation type="submission" date="2023-12" db="EMBL/GenBank/DDBJ databases">
        <title>Baltic Sea Cyanobacteria.</title>
        <authorList>
            <person name="Delbaje E."/>
            <person name="Fewer D.P."/>
            <person name="Shishido T.K."/>
        </authorList>
    </citation>
    <scope>NUCLEOTIDE SEQUENCE [LARGE SCALE GENOMIC DNA]</scope>
    <source>
        <strain evidence="3 4">UHCC 0139</strain>
    </source>
</reference>
<evidence type="ECO:0000256" key="1">
    <source>
        <dbReference type="ARBA" id="ARBA00010574"/>
    </source>
</evidence>
<evidence type="ECO:0000313" key="4">
    <source>
        <dbReference type="Proteomes" id="UP001304461"/>
    </source>
</evidence>
<comment type="caution">
    <text evidence="3">The sequence shown here is derived from an EMBL/GenBank/DDBJ whole genome shotgun (WGS) entry which is preliminary data.</text>
</comment>